<dbReference type="Proteomes" id="UP000324222">
    <property type="component" value="Unassembled WGS sequence"/>
</dbReference>
<name>A0A5B7KG02_PORTR</name>
<keyword evidence="2" id="KW-1185">Reference proteome</keyword>
<accession>A0A5B7KG02</accession>
<gene>
    <name evidence="1" type="ORF">E2C01_099882</name>
</gene>
<sequence>MLAASCHHVPSASWCPEDIVVAQDVWSISRVRSCMVLEQCHERRENLSTLKNPFTSFNLPEEERLEKRFTISIRVLDISKI</sequence>
<protein>
    <submittedName>
        <fullName evidence="1">Uncharacterized protein</fullName>
    </submittedName>
</protein>
<reference evidence="1 2" key="1">
    <citation type="submission" date="2019-05" db="EMBL/GenBank/DDBJ databases">
        <title>Another draft genome of Portunus trituberculatus and its Hox gene families provides insights of decapod evolution.</title>
        <authorList>
            <person name="Jeong J.-H."/>
            <person name="Song I."/>
            <person name="Kim S."/>
            <person name="Choi T."/>
            <person name="Kim D."/>
            <person name="Ryu S."/>
            <person name="Kim W."/>
        </authorList>
    </citation>
    <scope>NUCLEOTIDE SEQUENCE [LARGE SCALE GENOMIC DNA]</scope>
    <source>
        <tissue evidence="1">Muscle</tissue>
    </source>
</reference>
<dbReference type="AlphaFoldDB" id="A0A5B7KG02"/>
<proteinExistence type="predicted"/>
<evidence type="ECO:0000313" key="2">
    <source>
        <dbReference type="Proteomes" id="UP000324222"/>
    </source>
</evidence>
<dbReference type="EMBL" id="VSRR010139858">
    <property type="protein sequence ID" value="MPD04208.1"/>
    <property type="molecule type" value="Genomic_DNA"/>
</dbReference>
<organism evidence="1 2">
    <name type="scientific">Portunus trituberculatus</name>
    <name type="common">Swimming crab</name>
    <name type="synonym">Neptunus trituberculatus</name>
    <dbReference type="NCBI Taxonomy" id="210409"/>
    <lineage>
        <taxon>Eukaryota</taxon>
        <taxon>Metazoa</taxon>
        <taxon>Ecdysozoa</taxon>
        <taxon>Arthropoda</taxon>
        <taxon>Crustacea</taxon>
        <taxon>Multicrustacea</taxon>
        <taxon>Malacostraca</taxon>
        <taxon>Eumalacostraca</taxon>
        <taxon>Eucarida</taxon>
        <taxon>Decapoda</taxon>
        <taxon>Pleocyemata</taxon>
        <taxon>Brachyura</taxon>
        <taxon>Eubrachyura</taxon>
        <taxon>Portunoidea</taxon>
        <taxon>Portunidae</taxon>
        <taxon>Portuninae</taxon>
        <taxon>Portunus</taxon>
    </lineage>
</organism>
<comment type="caution">
    <text evidence="1">The sequence shown here is derived from an EMBL/GenBank/DDBJ whole genome shotgun (WGS) entry which is preliminary data.</text>
</comment>
<evidence type="ECO:0000313" key="1">
    <source>
        <dbReference type="EMBL" id="MPD04208.1"/>
    </source>
</evidence>